<evidence type="ECO:0000313" key="4">
    <source>
        <dbReference type="Proteomes" id="UP000318053"/>
    </source>
</evidence>
<dbReference type="SMART" id="SM00564">
    <property type="entry name" value="PQQ"/>
    <property type="match status" value="4"/>
</dbReference>
<evidence type="ECO:0000259" key="2">
    <source>
        <dbReference type="Pfam" id="PF13360"/>
    </source>
</evidence>
<dbReference type="SUPFAM" id="SSF50998">
    <property type="entry name" value="Quinoprotein alcohol dehydrogenase-like"/>
    <property type="match status" value="1"/>
</dbReference>
<dbReference type="InterPro" id="IPR011047">
    <property type="entry name" value="Quinoprotein_ADH-like_sf"/>
</dbReference>
<dbReference type="InterPro" id="IPR018391">
    <property type="entry name" value="PQQ_b-propeller_rpt"/>
</dbReference>
<dbReference type="Gene3D" id="2.130.10.10">
    <property type="entry name" value="YVTN repeat-like/Quinoprotein amine dehydrogenase"/>
    <property type="match status" value="2"/>
</dbReference>
<dbReference type="InterPro" id="IPR002372">
    <property type="entry name" value="PQQ_rpt_dom"/>
</dbReference>
<feature type="chain" id="PRO_5022795240" evidence="1">
    <location>
        <begin position="19"/>
        <end position="437"/>
    </location>
</feature>
<sequence precursor="true">MTWIFTLLLVSATGSVDAWPAFLGAGSTSETQQSLPLNWTPTEHVAWQAELAGGGQSSPVVWADRVFVTSVEGPNKDTYHTTCVDLGSGKELWRESIANSFPVKNSHYVSRAAPTPVVDADRVVALYESGDCVAYSHDGDELWRRNLGKDNGPLTAEFGLGASPCQSEAKVFVLLEHDGPSCLLALDKKSGETSWKAERTPRRSWSSPALMEIDGTSQVVVSSAGSVDGYDPESGELLWTFTDIGGNTGTTPIDSGDGRFLIGASAGRNGEDAGSSKDSNCLLKVAQQNGEWSVQREWVAEKASPSWASPIIHQGLAYWINRAGVVYCFDAETGADVYTKRIEQSCWATPIAVGDRIYCFGQQGVVTVLAAGPEFKVLAENETWNEETLPAAEPMAEETSEERKRAAAMFSKPTLYGAAAVDGTFVIRVGNCLIAVR</sequence>
<organism evidence="3 4">
    <name type="scientific">Allorhodopirellula solitaria</name>
    <dbReference type="NCBI Taxonomy" id="2527987"/>
    <lineage>
        <taxon>Bacteria</taxon>
        <taxon>Pseudomonadati</taxon>
        <taxon>Planctomycetota</taxon>
        <taxon>Planctomycetia</taxon>
        <taxon>Pirellulales</taxon>
        <taxon>Pirellulaceae</taxon>
        <taxon>Allorhodopirellula</taxon>
    </lineage>
</organism>
<dbReference type="PANTHER" id="PTHR34512:SF30">
    <property type="entry name" value="OUTER MEMBRANE PROTEIN ASSEMBLY FACTOR BAMB"/>
    <property type="match status" value="1"/>
</dbReference>
<dbReference type="EMBL" id="SJPK01000003">
    <property type="protein sequence ID" value="TWT73049.1"/>
    <property type="molecule type" value="Genomic_DNA"/>
</dbReference>
<keyword evidence="1" id="KW-0732">Signal</keyword>
<dbReference type="OrthoDB" id="244732at2"/>
<feature type="domain" description="Pyrrolo-quinoline quinone repeat" evidence="2">
    <location>
        <begin position="82"/>
        <end position="254"/>
    </location>
</feature>
<keyword evidence="4" id="KW-1185">Reference proteome</keyword>
<feature type="signal peptide" evidence="1">
    <location>
        <begin position="1"/>
        <end position="18"/>
    </location>
</feature>
<gene>
    <name evidence="3" type="ORF">CA85_15150</name>
</gene>
<proteinExistence type="predicted"/>
<feature type="domain" description="Pyrrolo-quinoline quinone repeat" evidence="2">
    <location>
        <begin position="304"/>
        <end position="370"/>
    </location>
</feature>
<comment type="caution">
    <text evidence="3">The sequence shown here is derived from an EMBL/GenBank/DDBJ whole genome shotgun (WGS) entry which is preliminary data.</text>
</comment>
<dbReference type="Pfam" id="PF13360">
    <property type="entry name" value="PQQ_2"/>
    <property type="match status" value="2"/>
</dbReference>
<dbReference type="Proteomes" id="UP000318053">
    <property type="component" value="Unassembled WGS sequence"/>
</dbReference>
<protein>
    <submittedName>
        <fullName evidence="3">Outer membrane biogenesis protein BamB</fullName>
    </submittedName>
</protein>
<accession>A0A5C5YDP0</accession>
<name>A0A5C5YDP0_9BACT</name>
<dbReference type="InterPro" id="IPR015943">
    <property type="entry name" value="WD40/YVTN_repeat-like_dom_sf"/>
</dbReference>
<dbReference type="RefSeq" id="WP_146390630.1">
    <property type="nucleotide sequence ID" value="NZ_SJPK01000003.1"/>
</dbReference>
<evidence type="ECO:0000313" key="3">
    <source>
        <dbReference type="EMBL" id="TWT73049.1"/>
    </source>
</evidence>
<reference evidence="3 4" key="1">
    <citation type="submission" date="2019-02" db="EMBL/GenBank/DDBJ databases">
        <title>Deep-cultivation of Planctomycetes and their phenomic and genomic characterization uncovers novel biology.</title>
        <authorList>
            <person name="Wiegand S."/>
            <person name="Jogler M."/>
            <person name="Boedeker C."/>
            <person name="Pinto D."/>
            <person name="Vollmers J."/>
            <person name="Rivas-Marin E."/>
            <person name="Kohn T."/>
            <person name="Peeters S.H."/>
            <person name="Heuer A."/>
            <person name="Rast P."/>
            <person name="Oberbeckmann S."/>
            <person name="Bunk B."/>
            <person name="Jeske O."/>
            <person name="Meyerdierks A."/>
            <person name="Storesund J.E."/>
            <person name="Kallscheuer N."/>
            <person name="Luecker S."/>
            <person name="Lage O.M."/>
            <person name="Pohl T."/>
            <person name="Merkel B.J."/>
            <person name="Hornburger P."/>
            <person name="Mueller R.-W."/>
            <person name="Bruemmer F."/>
            <person name="Labrenz M."/>
            <person name="Spormann A.M."/>
            <person name="Op Den Camp H."/>
            <person name="Overmann J."/>
            <person name="Amann R."/>
            <person name="Jetten M.S.M."/>
            <person name="Mascher T."/>
            <person name="Medema M.H."/>
            <person name="Devos D.P."/>
            <person name="Kaster A.-K."/>
            <person name="Ovreas L."/>
            <person name="Rohde M."/>
            <person name="Galperin M.Y."/>
            <person name="Jogler C."/>
        </authorList>
    </citation>
    <scope>NUCLEOTIDE SEQUENCE [LARGE SCALE GENOMIC DNA]</scope>
    <source>
        <strain evidence="3 4">CA85</strain>
    </source>
</reference>
<evidence type="ECO:0000256" key="1">
    <source>
        <dbReference type="SAM" id="SignalP"/>
    </source>
</evidence>
<dbReference type="PANTHER" id="PTHR34512">
    <property type="entry name" value="CELL SURFACE PROTEIN"/>
    <property type="match status" value="1"/>
</dbReference>
<dbReference type="AlphaFoldDB" id="A0A5C5YDP0"/>